<dbReference type="Proteomes" id="UP000003730">
    <property type="component" value="Unassembled WGS sequence"/>
</dbReference>
<evidence type="ECO:0000313" key="2">
    <source>
        <dbReference type="Proteomes" id="UP000003730"/>
    </source>
</evidence>
<keyword evidence="2" id="KW-1185">Reference proteome</keyword>
<reference evidence="1 2" key="1">
    <citation type="journal article" date="2008" name="Int. J. Syst. Evol. Microbiol.">
        <title>Bizionia argentinensis sp. nov., isolated from surface marine water in Antarctica.</title>
        <authorList>
            <person name="Bercovich A."/>
            <person name="Vazquez S.C."/>
            <person name="Yankilevich P."/>
            <person name="Coria S.H."/>
            <person name="Foti M."/>
            <person name="Hernandez E."/>
            <person name="Vidal A."/>
            <person name="Ruberto L."/>
            <person name="Melo C."/>
            <person name="Marenssi S."/>
            <person name="Criscuolo M."/>
            <person name="Memoli M."/>
            <person name="Arguelles M."/>
            <person name="Mac Cormack W.P."/>
        </authorList>
    </citation>
    <scope>NUCLEOTIDE SEQUENCE [LARGE SCALE GENOMIC DNA]</scope>
    <source>
        <strain evidence="1 2">JUB59</strain>
    </source>
</reference>
<dbReference type="EMBL" id="AFXZ01000012">
    <property type="protein sequence ID" value="EGV44132.1"/>
    <property type="molecule type" value="Genomic_DNA"/>
</dbReference>
<proteinExistence type="predicted"/>
<evidence type="ECO:0000313" key="1">
    <source>
        <dbReference type="EMBL" id="EGV44132.1"/>
    </source>
</evidence>
<dbReference type="RefSeq" id="WP_008635908.1">
    <property type="nucleotide sequence ID" value="NZ_AFXZ01000012.1"/>
</dbReference>
<gene>
    <name evidence="1" type="ORF">BZARG_917</name>
</gene>
<protein>
    <submittedName>
        <fullName evidence="1">Uncharacterized protein</fullName>
    </submittedName>
</protein>
<comment type="caution">
    <text evidence="1">The sequence shown here is derived from an EMBL/GenBank/DDBJ whole genome shotgun (WGS) entry which is preliminary data.</text>
</comment>
<dbReference type="OrthoDB" id="1163819at2"/>
<dbReference type="AlphaFoldDB" id="G2EBN8"/>
<accession>G2EBN8</accession>
<organism evidence="1 2">
    <name type="scientific">Bizionia argentinensis JUB59</name>
    <dbReference type="NCBI Taxonomy" id="1046627"/>
    <lineage>
        <taxon>Bacteria</taxon>
        <taxon>Pseudomonadati</taxon>
        <taxon>Bacteroidota</taxon>
        <taxon>Flavobacteriia</taxon>
        <taxon>Flavobacteriales</taxon>
        <taxon>Flavobacteriaceae</taxon>
        <taxon>Bizionia</taxon>
    </lineage>
</organism>
<sequence length="70" mass="7765">MKNLKNLGKALTRAEQKEVSAGKEPANGQGCGYYQINSTEQICLNMPYKYRPQWIPQTGMCSILGQAPCN</sequence>
<name>G2EBN8_9FLAO</name>